<dbReference type="RefSeq" id="WP_023555405.1">
    <property type="nucleotide sequence ID" value="NZ_KI629787.1"/>
</dbReference>
<evidence type="ECO:0000256" key="1">
    <source>
        <dbReference type="SAM" id="MobiDB-lite"/>
    </source>
</evidence>
<feature type="compositionally biased region" description="Basic and acidic residues" evidence="1">
    <location>
        <begin position="158"/>
        <end position="168"/>
    </location>
</feature>
<dbReference type="HOGENOM" id="CLU_128617_0_0_9"/>
<dbReference type="STRING" id="1408254.T458_06915"/>
<comment type="caution">
    <text evidence="2">The sequence shown here is derived from an EMBL/GenBank/DDBJ whole genome shotgun (WGS) entry which is preliminary data.</text>
</comment>
<gene>
    <name evidence="2" type="ORF">T458_06915</name>
</gene>
<organism evidence="2 3">
    <name type="scientific">Brevibacillus panacihumi W25</name>
    <dbReference type="NCBI Taxonomy" id="1408254"/>
    <lineage>
        <taxon>Bacteria</taxon>
        <taxon>Bacillati</taxon>
        <taxon>Bacillota</taxon>
        <taxon>Bacilli</taxon>
        <taxon>Bacillales</taxon>
        <taxon>Paenibacillaceae</taxon>
        <taxon>Brevibacillus</taxon>
    </lineage>
</organism>
<evidence type="ECO:0000313" key="2">
    <source>
        <dbReference type="EMBL" id="EST55684.1"/>
    </source>
</evidence>
<accession>V6MAY2</accession>
<reference evidence="2 3" key="1">
    <citation type="journal article" date="2014" name="Genome Announc.">
        <title>Draft Genome Sequence of Brevibacillus panacihumi Strain W25, a Halotolerant Hydrocarbon-Degrading Bacterium.</title>
        <authorList>
            <person name="Wang X."/>
            <person name="Jin D."/>
            <person name="Zhou L."/>
            <person name="Wu L."/>
            <person name="An W."/>
            <person name="Chen Y."/>
            <person name="Zhao L."/>
        </authorList>
    </citation>
    <scope>NUCLEOTIDE SEQUENCE [LARGE SCALE GENOMIC DNA]</scope>
    <source>
        <strain evidence="2 3">W25</strain>
    </source>
</reference>
<dbReference type="eggNOG" id="ENOG50307JX">
    <property type="taxonomic scope" value="Bacteria"/>
</dbReference>
<evidence type="ECO:0000313" key="3">
    <source>
        <dbReference type="Proteomes" id="UP000017973"/>
    </source>
</evidence>
<dbReference type="PATRIC" id="fig|1408254.3.peg.1373"/>
<proteinExistence type="predicted"/>
<dbReference type="AlphaFoldDB" id="V6MAY2"/>
<dbReference type="EMBL" id="AYJU01000003">
    <property type="protein sequence ID" value="EST55684.1"/>
    <property type="molecule type" value="Genomic_DNA"/>
</dbReference>
<dbReference type="OrthoDB" id="2867197at2"/>
<sequence length="179" mass="21530">MQTTLYRWPGEGAIEYAREQLAGLTRAQAADHTPRLLKELPDDKRVKRCDYCGYPWRDDSLRNTKRTCSEECKTGIKSFQRRKQRADKALLTGKTKKRTKREENYIWWLEYPFWLSEYEMLKQSWKFEKPMDAERMAYIRGNQQLYGNGNRRKKAHKPGQEDDKAARDFNRWTIRKLRG</sequence>
<name>V6MAY2_9BACL</name>
<feature type="region of interest" description="Disordered" evidence="1">
    <location>
        <begin position="145"/>
        <end position="168"/>
    </location>
</feature>
<keyword evidence="3" id="KW-1185">Reference proteome</keyword>
<dbReference type="Proteomes" id="UP000017973">
    <property type="component" value="Unassembled WGS sequence"/>
</dbReference>
<protein>
    <submittedName>
        <fullName evidence="2">Uncharacterized protein</fullName>
    </submittedName>
</protein>